<dbReference type="OrthoDB" id="6730379at2759"/>
<evidence type="ECO:0000256" key="1">
    <source>
        <dbReference type="SAM" id="MobiDB-lite"/>
    </source>
</evidence>
<dbReference type="AlphaFoldDB" id="A0A087TFL2"/>
<feature type="region of interest" description="Disordered" evidence="1">
    <location>
        <begin position="38"/>
        <end position="110"/>
    </location>
</feature>
<evidence type="ECO:0000313" key="2">
    <source>
        <dbReference type="EMBL" id="KFM63901.1"/>
    </source>
</evidence>
<feature type="compositionally biased region" description="Polar residues" evidence="1">
    <location>
        <begin position="49"/>
        <end position="66"/>
    </location>
</feature>
<protein>
    <submittedName>
        <fullName evidence="2">Uncharacterized protein</fullName>
    </submittedName>
</protein>
<organism evidence="2 3">
    <name type="scientific">Stegodyphus mimosarum</name>
    <name type="common">African social velvet spider</name>
    <dbReference type="NCBI Taxonomy" id="407821"/>
    <lineage>
        <taxon>Eukaryota</taxon>
        <taxon>Metazoa</taxon>
        <taxon>Ecdysozoa</taxon>
        <taxon>Arthropoda</taxon>
        <taxon>Chelicerata</taxon>
        <taxon>Arachnida</taxon>
        <taxon>Araneae</taxon>
        <taxon>Araneomorphae</taxon>
        <taxon>Entelegynae</taxon>
        <taxon>Eresoidea</taxon>
        <taxon>Eresidae</taxon>
        <taxon>Stegodyphus</taxon>
    </lineage>
</organism>
<keyword evidence="3" id="KW-1185">Reference proteome</keyword>
<sequence length="110" mass="12462">MPVCAQCQSRQNTWWDLVQHIQTAHNAMLYLKDEDLESHHGKGEEEDSTCSNCSTADSRNGTSLTQDCCWEEQRDAATEADIRDEEEEMRQQPPAEDKSVDTTDLKTSLG</sequence>
<feature type="non-terminal residue" evidence="2">
    <location>
        <position position="110"/>
    </location>
</feature>
<feature type="compositionally biased region" description="Basic and acidic residues" evidence="1">
    <location>
        <begin position="95"/>
        <end position="104"/>
    </location>
</feature>
<reference evidence="2 3" key="1">
    <citation type="submission" date="2013-11" db="EMBL/GenBank/DDBJ databases">
        <title>Genome sequencing of Stegodyphus mimosarum.</title>
        <authorList>
            <person name="Bechsgaard J."/>
        </authorList>
    </citation>
    <scope>NUCLEOTIDE SEQUENCE [LARGE SCALE GENOMIC DNA]</scope>
</reference>
<dbReference type="Proteomes" id="UP000054359">
    <property type="component" value="Unassembled WGS sequence"/>
</dbReference>
<evidence type="ECO:0000313" key="3">
    <source>
        <dbReference type="Proteomes" id="UP000054359"/>
    </source>
</evidence>
<accession>A0A087TFL2</accession>
<dbReference type="EMBL" id="KK114993">
    <property type="protein sequence ID" value="KFM63901.1"/>
    <property type="molecule type" value="Genomic_DNA"/>
</dbReference>
<proteinExistence type="predicted"/>
<gene>
    <name evidence="2" type="ORF">X975_15561</name>
</gene>
<name>A0A087TFL2_STEMI</name>
<feature type="compositionally biased region" description="Basic and acidic residues" evidence="1">
    <location>
        <begin position="71"/>
        <end position="81"/>
    </location>
</feature>